<dbReference type="SMART" id="SM00271">
    <property type="entry name" value="DnaJ"/>
    <property type="match status" value="1"/>
</dbReference>
<dbReference type="SUPFAM" id="SSF46565">
    <property type="entry name" value="Chaperone J-domain"/>
    <property type="match status" value="1"/>
</dbReference>
<dbReference type="EMBL" id="SMGK01000002">
    <property type="protein sequence ID" value="TCK73433.1"/>
    <property type="molecule type" value="Genomic_DNA"/>
</dbReference>
<evidence type="ECO:0000256" key="1">
    <source>
        <dbReference type="SAM" id="MobiDB-lite"/>
    </source>
</evidence>
<dbReference type="Proteomes" id="UP000295210">
    <property type="component" value="Unassembled WGS sequence"/>
</dbReference>
<proteinExistence type="predicted"/>
<dbReference type="Gene3D" id="1.10.287.110">
    <property type="entry name" value="DnaJ domain"/>
    <property type="match status" value="1"/>
</dbReference>
<dbReference type="InterPro" id="IPR036869">
    <property type="entry name" value="J_dom_sf"/>
</dbReference>
<dbReference type="AlphaFoldDB" id="A0A4R1L8Y9"/>
<dbReference type="Pfam" id="PF00226">
    <property type="entry name" value="DnaJ"/>
    <property type="match status" value="1"/>
</dbReference>
<evidence type="ECO:0000313" key="4">
    <source>
        <dbReference type="EMBL" id="TCK73433.1"/>
    </source>
</evidence>
<feature type="region of interest" description="Disordered" evidence="1">
    <location>
        <begin position="214"/>
        <end position="238"/>
    </location>
</feature>
<dbReference type="InterPro" id="IPR050817">
    <property type="entry name" value="DjlA_DnaK_co-chaperone"/>
</dbReference>
<feature type="domain" description="J" evidence="3">
    <location>
        <begin position="586"/>
        <end position="659"/>
    </location>
</feature>
<keyword evidence="2" id="KW-1133">Transmembrane helix</keyword>
<keyword evidence="2" id="KW-0812">Transmembrane</keyword>
<evidence type="ECO:0000313" key="5">
    <source>
        <dbReference type="Proteomes" id="UP000295210"/>
    </source>
</evidence>
<feature type="transmembrane region" description="Helical" evidence="2">
    <location>
        <begin position="112"/>
        <end position="138"/>
    </location>
</feature>
<dbReference type="PANTHER" id="PTHR24074">
    <property type="entry name" value="CO-CHAPERONE PROTEIN DJLA"/>
    <property type="match status" value="1"/>
</dbReference>
<organism evidence="4 5">
    <name type="scientific">Acidipila rosea</name>
    <dbReference type="NCBI Taxonomy" id="768535"/>
    <lineage>
        <taxon>Bacteria</taxon>
        <taxon>Pseudomonadati</taxon>
        <taxon>Acidobacteriota</taxon>
        <taxon>Terriglobia</taxon>
        <taxon>Terriglobales</taxon>
        <taxon>Acidobacteriaceae</taxon>
        <taxon>Acidipila</taxon>
    </lineage>
</organism>
<evidence type="ECO:0000256" key="2">
    <source>
        <dbReference type="SAM" id="Phobius"/>
    </source>
</evidence>
<name>A0A4R1L8Y9_9BACT</name>
<dbReference type="InterPro" id="IPR001623">
    <property type="entry name" value="DnaJ_domain"/>
</dbReference>
<dbReference type="PRINTS" id="PR00625">
    <property type="entry name" value="JDOMAIN"/>
</dbReference>
<protein>
    <submittedName>
        <fullName evidence="4">DnaJ-like protein</fullName>
    </submittedName>
</protein>
<dbReference type="CDD" id="cd06257">
    <property type="entry name" value="DnaJ"/>
    <property type="match status" value="1"/>
</dbReference>
<gene>
    <name evidence="4" type="ORF">C7378_1046</name>
</gene>
<dbReference type="OrthoDB" id="123553at2"/>
<keyword evidence="2" id="KW-0472">Membrane</keyword>
<evidence type="ECO:0000259" key="3">
    <source>
        <dbReference type="PROSITE" id="PS50076"/>
    </source>
</evidence>
<dbReference type="Pfam" id="PF14020">
    <property type="entry name" value="DUF4236"/>
    <property type="match status" value="1"/>
</dbReference>
<dbReference type="PROSITE" id="PS50076">
    <property type="entry name" value="DNAJ_2"/>
    <property type="match status" value="1"/>
</dbReference>
<keyword evidence="5" id="KW-1185">Reference proteome</keyword>
<feature type="region of interest" description="Disordered" evidence="1">
    <location>
        <begin position="552"/>
        <end position="576"/>
    </location>
</feature>
<reference evidence="4 5" key="1">
    <citation type="submission" date="2019-03" db="EMBL/GenBank/DDBJ databases">
        <title>Genomic Encyclopedia of Type Strains, Phase IV (KMG-IV): sequencing the most valuable type-strain genomes for metagenomic binning, comparative biology and taxonomic classification.</title>
        <authorList>
            <person name="Goeker M."/>
        </authorList>
    </citation>
    <scope>NUCLEOTIDE SEQUENCE [LARGE SCALE GENOMIC DNA]</scope>
    <source>
        <strain evidence="4 5">DSM 103428</strain>
    </source>
</reference>
<dbReference type="InterPro" id="IPR025330">
    <property type="entry name" value="DUF4236"/>
</dbReference>
<comment type="caution">
    <text evidence="4">The sequence shown here is derived from an EMBL/GenBank/DDBJ whole genome shotgun (WGS) entry which is preliminary data.</text>
</comment>
<sequence length="660" mass="71955">MGFSFRRSSSFGPFRLNFSKSGIGASVGVKGARVTLTPAGRTYITVGAGGFSYRQNLHAGYRSSPVRPQLQPAQTAPALDEIKTADVEELRESSKSELVEDLNRRAAMFNPAIILFIAAGILGLIGMITLTSSLPAMLPALPEISSYSDSTRQANMTDEYALLVARYGEPSTVQIAQAGSTPVRNATWDSAHLTVRFVPVGCVDALRYFEAHKDDPPPIHATGRRRSAPRTETPTAPSCNVTASKASTIVAYEDAQSHTPIDAATAAGFLAGISNRSAAAPVVNVSTPVLVKGRAAKALAPPQSLEYDQPTFQKEEQRLRELEITGKLNQRIGVACLAGAVLFLIPGVLVHRKNREKRTTQLIYDLSDSAKALQEEVEGSLGHLGRSGAIWRLDSQSAITDWKRNAGAAYNVQRERISMRRSTPARVESNIVPLCLDLGKLKLFFLPDQVLYWQRGTFASIDYSDLKVASTSTRFIEESVQTSDSQQVGNTWRYVRKDGGPDRRFSNNRQLPIMLYGVVHATSAAGLNLVFHTSRPDSATSFQTNFQAFQMNRSRHTLPDPATESAPKSSTRDDSTALTFPTDIAQALSVLGLRPGCTAEEIAAAYRHMAQMYHPDKTAGLGPEIQKLADQRMKEINAAHQALKRFDQSQGENAYSNPRC</sequence>
<accession>A0A4R1L8Y9</accession>